<keyword evidence="3" id="KW-1185">Reference proteome</keyword>
<sequence>MAMTTKLPGQPPTGVDLNPKERESVSKLNYLAVVRPAREPNVTALKPIVYLHGEPRIVWEEEGILPEGLRESTVKDSFLHIASWFDISNGNVEVGANVRFGGGNISNYSIDIFSIKPPNFFVKEAMFSLAAAVEKPLQVDLAIRNQTRPSCARVKAEVGKEEGIDKGEEKMGSEQRKGQNQKENLGKDSEVFKVHTNRRGKGGGRQWGGKTEDVWNKKIFKRSRNGLQQDNDRVESEIKRKDRGSLRDELLDLQELIVEEIQKKRDTKEDDEFENNIDKVGRDGDLSQDN</sequence>
<protein>
    <recommendedName>
        <fullName evidence="4">DUF4283 domain-containing protein</fullName>
    </recommendedName>
</protein>
<dbReference type="EMBL" id="JACXVP010000005">
    <property type="protein sequence ID" value="KAG5606685.1"/>
    <property type="molecule type" value="Genomic_DNA"/>
</dbReference>
<evidence type="ECO:0000313" key="2">
    <source>
        <dbReference type="EMBL" id="KAG5606685.1"/>
    </source>
</evidence>
<organism evidence="2 3">
    <name type="scientific">Solanum commersonii</name>
    <name type="common">Commerson's wild potato</name>
    <name type="synonym">Commerson's nightshade</name>
    <dbReference type="NCBI Taxonomy" id="4109"/>
    <lineage>
        <taxon>Eukaryota</taxon>
        <taxon>Viridiplantae</taxon>
        <taxon>Streptophyta</taxon>
        <taxon>Embryophyta</taxon>
        <taxon>Tracheophyta</taxon>
        <taxon>Spermatophyta</taxon>
        <taxon>Magnoliopsida</taxon>
        <taxon>eudicotyledons</taxon>
        <taxon>Gunneridae</taxon>
        <taxon>Pentapetalae</taxon>
        <taxon>asterids</taxon>
        <taxon>lamiids</taxon>
        <taxon>Solanales</taxon>
        <taxon>Solanaceae</taxon>
        <taxon>Solanoideae</taxon>
        <taxon>Solaneae</taxon>
        <taxon>Solanum</taxon>
    </lineage>
</organism>
<accession>A0A9J5Z3B3</accession>
<evidence type="ECO:0000313" key="3">
    <source>
        <dbReference type="Proteomes" id="UP000824120"/>
    </source>
</evidence>
<reference evidence="2 3" key="1">
    <citation type="submission" date="2020-09" db="EMBL/GenBank/DDBJ databases">
        <title>De no assembly of potato wild relative species, Solanum commersonii.</title>
        <authorList>
            <person name="Cho K."/>
        </authorList>
    </citation>
    <scope>NUCLEOTIDE SEQUENCE [LARGE SCALE GENOMIC DNA]</scope>
    <source>
        <strain evidence="2">LZ3.2</strain>
        <tissue evidence="2">Leaf</tissue>
    </source>
</reference>
<evidence type="ECO:0000256" key="1">
    <source>
        <dbReference type="SAM" id="MobiDB-lite"/>
    </source>
</evidence>
<feature type="region of interest" description="Disordered" evidence="1">
    <location>
        <begin position="154"/>
        <end position="187"/>
    </location>
</feature>
<dbReference type="AlphaFoldDB" id="A0A9J5Z3B3"/>
<comment type="caution">
    <text evidence="2">The sequence shown here is derived from an EMBL/GenBank/DDBJ whole genome shotgun (WGS) entry which is preliminary data.</text>
</comment>
<evidence type="ECO:0008006" key="4">
    <source>
        <dbReference type="Google" id="ProtNLM"/>
    </source>
</evidence>
<feature type="region of interest" description="Disordered" evidence="1">
    <location>
        <begin position="262"/>
        <end position="290"/>
    </location>
</feature>
<name>A0A9J5Z3B3_SOLCO</name>
<dbReference type="OrthoDB" id="1304206at2759"/>
<feature type="compositionally biased region" description="Basic and acidic residues" evidence="1">
    <location>
        <begin position="154"/>
        <end position="177"/>
    </location>
</feature>
<proteinExistence type="predicted"/>
<gene>
    <name evidence="2" type="ORF">H5410_028177</name>
</gene>
<dbReference type="Proteomes" id="UP000824120">
    <property type="component" value="Chromosome 5"/>
</dbReference>
<feature type="compositionally biased region" description="Basic and acidic residues" evidence="1">
    <location>
        <begin position="230"/>
        <end position="244"/>
    </location>
</feature>
<feature type="compositionally biased region" description="Basic and acidic residues" evidence="1">
    <location>
        <begin position="276"/>
        <end position="290"/>
    </location>
</feature>
<feature type="region of interest" description="Disordered" evidence="1">
    <location>
        <begin position="221"/>
        <end position="244"/>
    </location>
</feature>